<dbReference type="KEGG" id="ppsc:EHS13_24785"/>
<keyword evidence="1" id="KW-1133">Transmembrane helix</keyword>
<keyword evidence="1" id="KW-0812">Transmembrane</keyword>
<evidence type="ECO:0000256" key="1">
    <source>
        <dbReference type="SAM" id="Phobius"/>
    </source>
</evidence>
<feature type="transmembrane region" description="Helical" evidence="1">
    <location>
        <begin position="7"/>
        <end position="27"/>
    </location>
</feature>
<dbReference type="PROSITE" id="PS51257">
    <property type="entry name" value="PROKAR_LIPOPROTEIN"/>
    <property type="match status" value="1"/>
</dbReference>
<organism evidence="2 3">
    <name type="scientific">Paenibacillus psychroresistens</name>
    <dbReference type="NCBI Taxonomy" id="1778678"/>
    <lineage>
        <taxon>Bacteria</taxon>
        <taxon>Bacillati</taxon>
        <taxon>Bacillota</taxon>
        <taxon>Bacilli</taxon>
        <taxon>Bacillales</taxon>
        <taxon>Paenibacillaceae</taxon>
        <taxon>Paenibacillus</taxon>
    </lineage>
</organism>
<dbReference type="AlphaFoldDB" id="A0A6B8RQA3"/>
<sequence length="216" mass="24073">MGLRINRALKFFLIAIGIMVVIGLIGGCAESSKALSTKNNTKTNSASTPGNFVPWDYRVEEKTVGDLIGVDMTLLPDNQLLANDENYATGDKVWTMSYMNAEMKTDSAGRADVVLSTWTPIKSYKTKAAADADLENLKVLVDTSVDLVGVYKTESSGKFREFAVITLPSGNEMKQPISEERYIKFKDKKTVKVTLETVHDYENYDETMAKFRGWKE</sequence>
<keyword evidence="1" id="KW-0472">Membrane</keyword>
<reference evidence="3" key="1">
    <citation type="submission" date="2018-11" db="EMBL/GenBank/DDBJ databases">
        <title>Complete genome sequence of Paenibacillus sp. ML311-T8.</title>
        <authorList>
            <person name="Nam Y.-D."/>
            <person name="Kang J."/>
            <person name="Chung W.-H."/>
            <person name="Park Y.S."/>
        </authorList>
    </citation>
    <scope>NUCLEOTIDE SEQUENCE [LARGE SCALE GENOMIC DNA]</scope>
    <source>
        <strain evidence="3">ML311-T8</strain>
    </source>
</reference>
<accession>A0A6B8RQA3</accession>
<evidence type="ECO:0000313" key="3">
    <source>
        <dbReference type="Proteomes" id="UP000426246"/>
    </source>
</evidence>
<evidence type="ECO:0000313" key="2">
    <source>
        <dbReference type="EMBL" id="QGQ97872.1"/>
    </source>
</evidence>
<gene>
    <name evidence="2" type="ORF">EHS13_24785</name>
</gene>
<proteinExistence type="predicted"/>
<dbReference type="EMBL" id="CP034235">
    <property type="protein sequence ID" value="QGQ97872.1"/>
    <property type="molecule type" value="Genomic_DNA"/>
</dbReference>
<dbReference type="OrthoDB" id="2657395at2"/>
<keyword evidence="3" id="KW-1185">Reference proteome</keyword>
<name>A0A6B8RQA3_9BACL</name>
<dbReference type="Proteomes" id="UP000426246">
    <property type="component" value="Chromosome"/>
</dbReference>
<protein>
    <submittedName>
        <fullName evidence="2">Signal peptide protein</fullName>
    </submittedName>
</protein>